<feature type="domain" description="Multidrug resistance protein MdtA-like barrel-sandwich hybrid" evidence="5">
    <location>
        <begin position="77"/>
        <end position="215"/>
    </location>
</feature>
<dbReference type="EMBL" id="BJYS01000051">
    <property type="protein sequence ID" value="GEO07119.1"/>
    <property type="molecule type" value="Genomic_DNA"/>
</dbReference>
<evidence type="ECO:0000313" key="7">
    <source>
        <dbReference type="Proteomes" id="UP000321532"/>
    </source>
</evidence>
<protein>
    <submittedName>
        <fullName evidence="6">Hemolysin D</fullName>
    </submittedName>
</protein>
<dbReference type="NCBIfam" id="TIGR01730">
    <property type="entry name" value="RND_mfp"/>
    <property type="match status" value="1"/>
</dbReference>
<keyword evidence="7" id="KW-1185">Reference proteome</keyword>
<evidence type="ECO:0000256" key="3">
    <source>
        <dbReference type="SAM" id="Coils"/>
    </source>
</evidence>
<feature type="chain" id="PRO_5022204603" evidence="4">
    <location>
        <begin position="22"/>
        <end position="382"/>
    </location>
</feature>
<dbReference type="InterPro" id="IPR051909">
    <property type="entry name" value="MFP_Cation_Efflux"/>
</dbReference>
<dbReference type="InterPro" id="IPR006143">
    <property type="entry name" value="RND_pump_MFP"/>
</dbReference>
<dbReference type="Gene3D" id="1.10.287.470">
    <property type="entry name" value="Helix hairpin bin"/>
    <property type="match status" value="1"/>
</dbReference>
<dbReference type="Gene3D" id="2.40.420.20">
    <property type="match status" value="1"/>
</dbReference>
<dbReference type="GO" id="GO:0015679">
    <property type="term" value="P:plasma membrane copper ion transport"/>
    <property type="evidence" value="ECO:0007669"/>
    <property type="project" value="TreeGrafter"/>
</dbReference>
<evidence type="ECO:0000256" key="4">
    <source>
        <dbReference type="SAM" id="SignalP"/>
    </source>
</evidence>
<feature type="coiled-coil region" evidence="3">
    <location>
        <begin position="113"/>
        <end position="171"/>
    </location>
</feature>
<dbReference type="Gene3D" id="2.40.30.170">
    <property type="match status" value="1"/>
</dbReference>
<comment type="caution">
    <text evidence="6">The sequence shown here is derived from an EMBL/GenBank/DDBJ whole genome shotgun (WGS) entry which is preliminary data.</text>
</comment>
<dbReference type="GO" id="GO:0030313">
    <property type="term" value="C:cell envelope"/>
    <property type="evidence" value="ECO:0007669"/>
    <property type="project" value="TreeGrafter"/>
</dbReference>
<name>A0A512B586_9BACT</name>
<reference evidence="6 7" key="1">
    <citation type="submission" date="2019-07" db="EMBL/GenBank/DDBJ databases">
        <title>Whole genome shotgun sequence of Adhaeribacter aerolatus NBRC 106133.</title>
        <authorList>
            <person name="Hosoyama A."/>
            <person name="Uohara A."/>
            <person name="Ohji S."/>
            <person name="Ichikawa N."/>
        </authorList>
    </citation>
    <scope>NUCLEOTIDE SEQUENCE [LARGE SCALE GENOMIC DNA]</scope>
    <source>
        <strain evidence="6 7">NBRC 106133</strain>
    </source>
</reference>
<dbReference type="SUPFAM" id="SSF111369">
    <property type="entry name" value="HlyD-like secretion proteins"/>
    <property type="match status" value="1"/>
</dbReference>
<organism evidence="6 7">
    <name type="scientific">Adhaeribacter aerolatus</name>
    <dbReference type="NCBI Taxonomy" id="670289"/>
    <lineage>
        <taxon>Bacteria</taxon>
        <taxon>Pseudomonadati</taxon>
        <taxon>Bacteroidota</taxon>
        <taxon>Cytophagia</taxon>
        <taxon>Cytophagales</taxon>
        <taxon>Hymenobacteraceae</taxon>
        <taxon>Adhaeribacter</taxon>
    </lineage>
</organism>
<evidence type="ECO:0000313" key="6">
    <source>
        <dbReference type="EMBL" id="GEO07119.1"/>
    </source>
</evidence>
<dbReference type="PANTHER" id="PTHR30097">
    <property type="entry name" value="CATION EFFLUX SYSTEM PROTEIN CUSB"/>
    <property type="match status" value="1"/>
</dbReference>
<dbReference type="Gene3D" id="2.40.50.100">
    <property type="match status" value="1"/>
</dbReference>
<dbReference type="GO" id="GO:0022857">
    <property type="term" value="F:transmembrane transporter activity"/>
    <property type="evidence" value="ECO:0007669"/>
    <property type="project" value="InterPro"/>
</dbReference>
<proteinExistence type="inferred from homology"/>
<dbReference type="OrthoDB" id="9814657at2"/>
<evidence type="ECO:0000256" key="1">
    <source>
        <dbReference type="ARBA" id="ARBA00009477"/>
    </source>
</evidence>
<keyword evidence="4" id="KW-0732">Signal</keyword>
<evidence type="ECO:0000256" key="2">
    <source>
        <dbReference type="ARBA" id="ARBA00022448"/>
    </source>
</evidence>
<dbReference type="GO" id="GO:0060003">
    <property type="term" value="P:copper ion export"/>
    <property type="evidence" value="ECO:0007669"/>
    <property type="project" value="TreeGrafter"/>
</dbReference>
<dbReference type="InterPro" id="IPR058625">
    <property type="entry name" value="MdtA-like_BSH"/>
</dbReference>
<feature type="signal peptide" evidence="4">
    <location>
        <begin position="1"/>
        <end position="21"/>
    </location>
</feature>
<dbReference type="AlphaFoldDB" id="A0A512B586"/>
<dbReference type="PANTHER" id="PTHR30097:SF4">
    <property type="entry name" value="SLR6042 PROTEIN"/>
    <property type="match status" value="1"/>
</dbReference>
<dbReference type="RefSeq" id="WP_146904630.1">
    <property type="nucleotide sequence ID" value="NZ_BJYS01000051.1"/>
</dbReference>
<evidence type="ECO:0000259" key="5">
    <source>
        <dbReference type="Pfam" id="PF25917"/>
    </source>
</evidence>
<dbReference type="GO" id="GO:0016020">
    <property type="term" value="C:membrane"/>
    <property type="evidence" value="ECO:0007669"/>
    <property type="project" value="InterPro"/>
</dbReference>
<sequence length="382" mass="42452">MKNLLYIFLLAAILLGVGCSAEQPTESTTKKSQPDNLVQLTPAQLKNAGIRTGKPERKTIGAALQVNGIMEAPPQRLVSVSVPLGGYLKKTTLLPGMHLRKGQLLAELEDQAYIQLQQDYLTAKARLAYLEEEYSRQRDLNQSKATSDKVYQQTRSEYRSQQVQLKALAERLRLVGSNPNQLTLNNLSRTLRIYSPIDGYVTKVNVNVGKYVVPTDVLFELVDPRDLHLMLTVFEKDLDKLAIGQKVLAYRANQPEKKYPAEIVYIGKSVADDRAVEVHCHLEKADPGLVPGMFMNAEIEVQSHDAYALPEAAIVRFGSKQYLFAAKDSGIFQMVEAQTGNSEHGYTALEPGPGLPHPENQTFVVNGAYALLMKLKNKAEEE</sequence>
<accession>A0A512B586</accession>
<dbReference type="Proteomes" id="UP000321532">
    <property type="component" value="Unassembled WGS sequence"/>
</dbReference>
<keyword evidence="3" id="KW-0175">Coiled coil</keyword>
<dbReference type="Pfam" id="PF25917">
    <property type="entry name" value="BSH_RND"/>
    <property type="match status" value="1"/>
</dbReference>
<keyword evidence="2" id="KW-0813">Transport</keyword>
<comment type="similarity">
    <text evidence="1">Belongs to the membrane fusion protein (MFP) (TC 8.A.1) family.</text>
</comment>
<dbReference type="PROSITE" id="PS51257">
    <property type="entry name" value="PROKAR_LIPOPROTEIN"/>
    <property type="match status" value="1"/>
</dbReference>
<gene>
    <name evidence="6" type="ORF">AAE02nite_47830</name>
</gene>